<proteinExistence type="predicted"/>
<protein>
    <submittedName>
        <fullName evidence="2">C1QL</fullName>
    </submittedName>
</protein>
<dbReference type="AlphaFoldDB" id="A0A8S3S2K5"/>
<evidence type="ECO:0000313" key="3">
    <source>
        <dbReference type="Proteomes" id="UP000683360"/>
    </source>
</evidence>
<dbReference type="Pfam" id="PF00386">
    <property type="entry name" value="C1q"/>
    <property type="match status" value="1"/>
</dbReference>
<feature type="domain" description="C1q" evidence="1">
    <location>
        <begin position="49"/>
        <end position="196"/>
    </location>
</feature>
<dbReference type="EMBL" id="CAJPWZ010001439">
    <property type="protein sequence ID" value="CAG2215302.1"/>
    <property type="molecule type" value="Genomic_DNA"/>
</dbReference>
<dbReference type="Gene3D" id="2.60.120.40">
    <property type="match status" value="1"/>
</dbReference>
<organism evidence="2 3">
    <name type="scientific">Mytilus edulis</name>
    <name type="common">Blue mussel</name>
    <dbReference type="NCBI Taxonomy" id="6550"/>
    <lineage>
        <taxon>Eukaryota</taxon>
        <taxon>Metazoa</taxon>
        <taxon>Spiralia</taxon>
        <taxon>Lophotrochozoa</taxon>
        <taxon>Mollusca</taxon>
        <taxon>Bivalvia</taxon>
        <taxon>Autobranchia</taxon>
        <taxon>Pteriomorphia</taxon>
        <taxon>Mytilida</taxon>
        <taxon>Mytiloidea</taxon>
        <taxon>Mytilidae</taxon>
        <taxon>Mytilinae</taxon>
        <taxon>Mytilus</taxon>
    </lineage>
</organism>
<reference evidence="2" key="1">
    <citation type="submission" date="2021-03" db="EMBL/GenBank/DDBJ databases">
        <authorList>
            <person name="Bekaert M."/>
        </authorList>
    </citation>
    <scope>NUCLEOTIDE SEQUENCE</scope>
</reference>
<dbReference type="SUPFAM" id="SSF49842">
    <property type="entry name" value="TNF-like"/>
    <property type="match status" value="1"/>
</dbReference>
<evidence type="ECO:0000313" key="2">
    <source>
        <dbReference type="EMBL" id="CAG2215302.1"/>
    </source>
</evidence>
<comment type="caution">
    <text evidence="2">The sequence shown here is derived from an EMBL/GenBank/DDBJ whole genome shotgun (WGS) entry which is preliminary data.</text>
</comment>
<dbReference type="PROSITE" id="PS50871">
    <property type="entry name" value="C1Q"/>
    <property type="match status" value="1"/>
</dbReference>
<accession>A0A8S3S2K5</accession>
<sequence>MYVDSEECTGKITQLQSSERKLRNEMVHLQNVFLERLTKTDKENFECRNKRAFIGFSAYMSQGFVNGHSKSLSYGKTLIFDMTETNTAGVYNTNTGIFQAPSSGMYAFTWTICVDGGINDDGYGEFGVELVVDGQICGKVHADSEKRGDDACSTGFIIKYIRQGGTARLRNIYTHQGRLLSNEGKTRTTFSGWKLN</sequence>
<keyword evidence="3" id="KW-1185">Reference proteome</keyword>
<dbReference type="InterPro" id="IPR008983">
    <property type="entry name" value="Tumour_necrosis_fac-like_dom"/>
</dbReference>
<dbReference type="InterPro" id="IPR001073">
    <property type="entry name" value="C1q_dom"/>
</dbReference>
<name>A0A8S3S2K5_MYTED</name>
<dbReference type="Proteomes" id="UP000683360">
    <property type="component" value="Unassembled WGS sequence"/>
</dbReference>
<evidence type="ECO:0000259" key="1">
    <source>
        <dbReference type="PROSITE" id="PS50871"/>
    </source>
</evidence>
<dbReference type="OrthoDB" id="6117244at2759"/>
<gene>
    <name evidence="2" type="ORF">MEDL_29074</name>
</gene>